<dbReference type="SUPFAM" id="SSF56112">
    <property type="entry name" value="Protein kinase-like (PK-like)"/>
    <property type="match status" value="1"/>
</dbReference>
<gene>
    <name evidence="2" type="ORF">SAMN04487854_104118</name>
</gene>
<dbReference type="EMBL" id="FPAZ01000004">
    <property type="protein sequence ID" value="SFT53213.1"/>
    <property type="molecule type" value="Genomic_DNA"/>
</dbReference>
<dbReference type="Gene3D" id="3.90.1200.10">
    <property type="match status" value="1"/>
</dbReference>
<accession>A0ABY1GFF5</accession>
<comment type="caution">
    <text evidence="2">The sequence shown here is derived from an EMBL/GenBank/DDBJ whole genome shotgun (WGS) entry which is preliminary data.</text>
</comment>
<dbReference type="Proteomes" id="UP000183805">
    <property type="component" value="Unassembled WGS sequence"/>
</dbReference>
<evidence type="ECO:0000313" key="3">
    <source>
        <dbReference type="Proteomes" id="UP000183805"/>
    </source>
</evidence>
<evidence type="ECO:0000259" key="1">
    <source>
        <dbReference type="Pfam" id="PF01636"/>
    </source>
</evidence>
<evidence type="ECO:0000313" key="2">
    <source>
        <dbReference type="EMBL" id="SFT53213.1"/>
    </source>
</evidence>
<dbReference type="InterPro" id="IPR011009">
    <property type="entry name" value="Kinase-like_dom_sf"/>
</dbReference>
<protein>
    <submittedName>
        <fullName evidence="2">Phosphotransferase enzyme family protein</fullName>
    </submittedName>
</protein>
<name>A0ABY1GFF5_9GAMM</name>
<dbReference type="PANTHER" id="PTHR11012">
    <property type="entry name" value="PROTEIN KINASE-LIKE DOMAIN-CONTAINING"/>
    <property type="match status" value="1"/>
</dbReference>
<proteinExistence type="predicted"/>
<organism evidence="2 3">
    <name type="scientific">Pseudoalteromonas lipolytica</name>
    <dbReference type="NCBI Taxonomy" id="570156"/>
    <lineage>
        <taxon>Bacteria</taxon>
        <taxon>Pseudomonadati</taxon>
        <taxon>Pseudomonadota</taxon>
        <taxon>Gammaproteobacteria</taxon>
        <taxon>Alteromonadales</taxon>
        <taxon>Pseudoalteromonadaceae</taxon>
        <taxon>Pseudoalteromonas</taxon>
    </lineage>
</organism>
<dbReference type="InterPro" id="IPR002575">
    <property type="entry name" value="Aminoglycoside_PTrfase"/>
</dbReference>
<dbReference type="Pfam" id="PF01636">
    <property type="entry name" value="APH"/>
    <property type="match status" value="1"/>
</dbReference>
<keyword evidence="3" id="KW-1185">Reference proteome</keyword>
<dbReference type="PANTHER" id="PTHR11012:SF30">
    <property type="entry name" value="PROTEIN KINASE-LIKE DOMAIN-CONTAINING"/>
    <property type="match status" value="1"/>
</dbReference>
<sequence length="327" mass="37288">MPIDFSLKHDCMNVRQFVKKHFPDIKDIEQAASVWSDCGEIIRCKLNGEACVIKAIEVPKQINHSRITQSEFALARKRQSYLVEFNWYQQFSGQLPLEAAAIPCLNAVQENNQQALLFADFTACGYQQAQASSAHIDAILRWLAHFHAVNLSSTTEGLWPQGSYWHLATRPDEYARMTHSSLKVEAENIDTALKQCVYQTLIHGDAKLANFAIKPHTNCVYGYDFQYVGKGVGIIDVMYFLGSCLSDKALHADASAYLDQYYDELALALKCYKPNISAADVIASWDELWAYAWADFYRFLAGWSPEHLKINRYMQSQFNYYLTKKGM</sequence>
<feature type="domain" description="Aminoglycoside phosphotransferase" evidence="1">
    <location>
        <begin position="77"/>
        <end position="265"/>
    </location>
</feature>
<reference evidence="2 3" key="1">
    <citation type="submission" date="2016-10" db="EMBL/GenBank/DDBJ databases">
        <authorList>
            <person name="Varghese N."/>
            <person name="Submissions S."/>
        </authorList>
    </citation>
    <scope>NUCLEOTIDE SEQUENCE [LARGE SCALE GENOMIC DNA]</scope>
    <source>
        <strain evidence="2 3">CGMCC 1.8499</strain>
    </source>
</reference>